<gene>
    <name evidence="2" type="ORF">M6B38_168480</name>
</gene>
<reference evidence="2" key="2">
    <citation type="submission" date="2023-04" db="EMBL/GenBank/DDBJ databases">
        <authorList>
            <person name="Bruccoleri R.E."/>
            <person name="Oakeley E.J."/>
            <person name="Faust A.-M."/>
            <person name="Dessus-Babus S."/>
            <person name="Altorfer M."/>
            <person name="Burckhardt D."/>
            <person name="Oertli M."/>
            <person name="Naumann U."/>
            <person name="Petersen F."/>
            <person name="Wong J."/>
        </authorList>
    </citation>
    <scope>NUCLEOTIDE SEQUENCE</scope>
    <source>
        <strain evidence="2">GSM-AAB239-AS_SAM_17_03QT</strain>
        <tissue evidence="2">Leaf</tissue>
    </source>
</reference>
<sequence length="79" mass="9046">MDHEGDPDLWRNDHGTNPEIARFGHLDSRRNRSVRQGWPTSLRSGVEEMATSSLCVSTARAGGDLARWRSEWMRAELEH</sequence>
<dbReference type="AlphaFoldDB" id="A0AAX6EWD8"/>
<evidence type="ECO:0000313" key="3">
    <source>
        <dbReference type="Proteomes" id="UP001140949"/>
    </source>
</evidence>
<feature type="region of interest" description="Disordered" evidence="1">
    <location>
        <begin position="1"/>
        <end position="36"/>
    </location>
</feature>
<dbReference type="Proteomes" id="UP001140949">
    <property type="component" value="Unassembled WGS sequence"/>
</dbReference>
<name>A0AAX6EWD8_IRIPA</name>
<comment type="caution">
    <text evidence="2">The sequence shown here is derived from an EMBL/GenBank/DDBJ whole genome shotgun (WGS) entry which is preliminary data.</text>
</comment>
<organism evidence="2 3">
    <name type="scientific">Iris pallida</name>
    <name type="common">Sweet iris</name>
    <dbReference type="NCBI Taxonomy" id="29817"/>
    <lineage>
        <taxon>Eukaryota</taxon>
        <taxon>Viridiplantae</taxon>
        <taxon>Streptophyta</taxon>
        <taxon>Embryophyta</taxon>
        <taxon>Tracheophyta</taxon>
        <taxon>Spermatophyta</taxon>
        <taxon>Magnoliopsida</taxon>
        <taxon>Liliopsida</taxon>
        <taxon>Asparagales</taxon>
        <taxon>Iridaceae</taxon>
        <taxon>Iridoideae</taxon>
        <taxon>Irideae</taxon>
        <taxon>Iris</taxon>
    </lineage>
</organism>
<proteinExistence type="predicted"/>
<dbReference type="EMBL" id="JANAVB010033616">
    <property type="protein sequence ID" value="KAJ6808105.1"/>
    <property type="molecule type" value="Genomic_DNA"/>
</dbReference>
<protein>
    <submittedName>
        <fullName evidence="2">Uncharacterized protein</fullName>
    </submittedName>
</protein>
<feature type="compositionally biased region" description="Basic and acidic residues" evidence="1">
    <location>
        <begin position="1"/>
        <end position="30"/>
    </location>
</feature>
<accession>A0AAX6EWD8</accession>
<evidence type="ECO:0000313" key="2">
    <source>
        <dbReference type="EMBL" id="KAJ6808105.1"/>
    </source>
</evidence>
<evidence type="ECO:0000256" key="1">
    <source>
        <dbReference type="SAM" id="MobiDB-lite"/>
    </source>
</evidence>
<reference evidence="2" key="1">
    <citation type="journal article" date="2023" name="GigaByte">
        <title>Genome assembly of the bearded iris, Iris pallida Lam.</title>
        <authorList>
            <person name="Bruccoleri R.E."/>
            <person name="Oakeley E.J."/>
            <person name="Faust A.M.E."/>
            <person name="Altorfer M."/>
            <person name="Dessus-Babus S."/>
            <person name="Burckhardt D."/>
            <person name="Oertli M."/>
            <person name="Naumann U."/>
            <person name="Petersen F."/>
            <person name="Wong J."/>
        </authorList>
    </citation>
    <scope>NUCLEOTIDE SEQUENCE</scope>
    <source>
        <strain evidence="2">GSM-AAB239-AS_SAM_17_03QT</strain>
    </source>
</reference>
<keyword evidence="3" id="KW-1185">Reference proteome</keyword>